<evidence type="ECO:0000313" key="2">
    <source>
        <dbReference type="EMBL" id="MBU2714000.1"/>
    </source>
</evidence>
<name>A0ABS5ZKZ6_9GAMM</name>
<comment type="caution">
    <text evidence="2">The sequence shown here is derived from an EMBL/GenBank/DDBJ whole genome shotgun (WGS) entry which is preliminary data.</text>
</comment>
<gene>
    <name evidence="2" type="ORF">KCG35_23375</name>
</gene>
<sequence>MKKILYSLLLSLISCCLLIYYTIYYEGDSLSSLVKSIEFWLFLFGYLIGIFLLCLLIFYFVGKSKKTSMFFAFFIFCGGILYFYVDESIINKYWVVSQNDYNGEYVFDLDSIESGRLKKNVIDSKFPPRLYIEGYNAEIIGYVKGYPVHLSMYNVCIEGKNIILRQGTSIYDKYCSIEENEASFSIRFTPSANDSLLCVDCEKEGIPSLWIKN</sequence>
<keyword evidence="1" id="KW-0812">Transmembrane</keyword>
<accession>A0ABS5ZKZ6</accession>
<feature type="transmembrane region" description="Helical" evidence="1">
    <location>
        <begin position="5"/>
        <end position="24"/>
    </location>
</feature>
<proteinExistence type="predicted"/>
<feature type="transmembrane region" description="Helical" evidence="1">
    <location>
        <begin position="39"/>
        <end position="61"/>
    </location>
</feature>
<dbReference type="EMBL" id="JAGSOY010000131">
    <property type="protein sequence ID" value="MBU2714000.1"/>
    <property type="molecule type" value="Genomic_DNA"/>
</dbReference>
<evidence type="ECO:0000313" key="3">
    <source>
        <dbReference type="Proteomes" id="UP000690515"/>
    </source>
</evidence>
<evidence type="ECO:0000256" key="1">
    <source>
        <dbReference type="SAM" id="Phobius"/>
    </source>
</evidence>
<dbReference type="PROSITE" id="PS51257">
    <property type="entry name" value="PROKAR_LIPOPROTEIN"/>
    <property type="match status" value="1"/>
</dbReference>
<organism evidence="2 3">
    <name type="scientific">Zooshikella harenae</name>
    <dbReference type="NCBI Taxonomy" id="2827238"/>
    <lineage>
        <taxon>Bacteria</taxon>
        <taxon>Pseudomonadati</taxon>
        <taxon>Pseudomonadota</taxon>
        <taxon>Gammaproteobacteria</taxon>
        <taxon>Oceanospirillales</taxon>
        <taxon>Zooshikellaceae</taxon>
        <taxon>Zooshikella</taxon>
    </lineage>
</organism>
<dbReference type="Proteomes" id="UP000690515">
    <property type="component" value="Unassembled WGS sequence"/>
</dbReference>
<keyword evidence="1" id="KW-1133">Transmembrane helix</keyword>
<protein>
    <submittedName>
        <fullName evidence="2">Uncharacterized protein</fullName>
    </submittedName>
</protein>
<dbReference type="RefSeq" id="WP_215822276.1">
    <property type="nucleotide sequence ID" value="NZ_JAGSOY010000131.1"/>
</dbReference>
<feature type="transmembrane region" description="Helical" evidence="1">
    <location>
        <begin position="68"/>
        <end position="85"/>
    </location>
</feature>
<keyword evidence="1" id="KW-0472">Membrane</keyword>
<keyword evidence="3" id="KW-1185">Reference proteome</keyword>
<reference evidence="2 3" key="1">
    <citation type="submission" date="2021-04" db="EMBL/GenBank/DDBJ databases">
        <authorList>
            <person name="Pira H."/>
            <person name="Risdian C."/>
            <person name="Wink J."/>
        </authorList>
    </citation>
    <scope>NUCLEOTIDE SEQUENCE [LARGE SCALE GENOMIC DNA]</scope>
    <source>
        <strain evidence="2 3">WH53</strain>
    </source>
</reference>